<feature type="compositionally biased region" description="Gly residues" evidence="1">
    <location>
        <begin position="91"/>
        <end position="102"/>
    </location>
</feature>
<dbReference type="PANTHER" id="PTHR40636:SF1">
    <property type="entry name" value="CSBD-LIKE DOMAIN-CONTAINING PROTEIN"/>
    <property type="match status" value="1"/>
</dbReference>
<name>A0A8H6N2P5_9PEZI</name>
<sequence>MFDKNNKSIKDLPVINKLTTTHYNSNKKSFRMPVGNNDQNNGVTGAAKFVTSTLGNTVGGVTRTVGNVTGAATKGVGDTITSASGSAGRPVGDGLGNLGGGLQNALNSVGKGAEDAGQWKRS</sequence>
<dbReference type="Proteomes" id="UP000652219">
    <property type="component" value="Unassembled WGS sequence"/>
</dbReference>
<evidence type="ECO:0000313" key="2">
    <source>
        <dbReference type="EMBL" id="KAF6818132.1"/>
    </source>
</evidence>
<dbReference type="PANTHER" id="PTHR40636">
    <property type="entry name" value="CSBD-LIKE DOMAIN-CONTAINING PROTEIN"/>
    <property type="match status" value="1"/>
</dbReference>
<evidence type="ECO:0000256" key="1">
    <source>
        <dbReference type="SAM" id="MobiDB-lite"/>
    </source>
</evidence>
<evidence type="ECO:0000313" key="3">
    <source>
        <dbReference type="Proteomes" id="UP000652219"/>
    </source>
</evidence>
<organism evidence="2 3">
    <name type="scientific">Colletotrichum sojae</name>
    <dbReference type="NCBI Taxonomy" id="2175907"/>
    <lineage>
        <taxon>Eukaryota</taxon>
        <taxon>Fungi</taxon>
        <taxon>Dikarya</taxon>
        <taxon>Ascomycota</taxon>
        <taxon>Pezizomycotina</taxon>
        <taxon>Sordariomycetes</taxon>
        <taxon>Hypocreomycetidae</taxon>
        <taxon>Glomerellales</taxon>
        <taxon>Glomerellaceae</taxon>
        <taxon>Colletotrichum</taxon>
        <taxon>Colletotrichum orchidearum species complex</taxon>
    </lineage>
</organism>
<dbReference type="AlphaFoldDB" id="A0A8H6N2P5"/>
<gene>
    <name evidence="2" type="ORF">CSOJ01_02013</name>
</gene>
<keyword evidence="3" id="KW-1185">Reference proteome</keyword>
<feature type="compositionally biased region" description="Basic and acidic residues" evidence="1">
    <location>
        <begin position="112"/>
        <end position="122"/>
    </location>
</feature>
<protein>
    <submittedName>
        <fullName evidence="2">Uncharacterized protein</fullName>
    </submittedName>
</protein>
<reference evidence="2 3" key="1">
    <citation type="journal article" date="2020" name="Phytopathology">
        <title>Genome Sequence Resources of Colletotrichum truncatum, C. plurivorum, C. musicola, and C. sojae: Four Species Pathogenic to Soybean (Glycine max).</title>
        <authorList>
            <person name="Rogerio F."/>
            <person name="Boufleur T.R."/>
            <person name="Ciampi-Guillardi M."/>
            <person name="Sukno S.A."/>
            <person name="Thon M.R."/>
            <person name="Massola Junior N.S."/>
            <person name="Baroncelli R."/>
        </authorList>
    </citation>
    <scope>NUCLEOTIDE SEQUENCE [LARGE SCALE GENOMIC DNA]</scope>
    <source>
        <strain evidence="2 3">LFN0009</strain>
    </source>
</reference>
<proteinExistence type="predicted"/>
<feature type="region of interest" description="Disordered" evidence="1">
    <location>
        <begin position="71"/>
        <end position="122"/>
    </location>
</feature>
<dbReference type="EMBL" id="WIGN01000017">
    <property type="protein sequence ID" value="KAF6818132.1"/>
    <property type="molecule type" value="Genomic_DNA"/>
</dbReference>
<accession>A0A8H6N2P5</accession>
<comment type="caution">
    <text evidence="2">The sequence shown here is derived from an EMBL/GenBank/DDBJ whole genome shotgun (WGS) entry which is preliminary data.</text>
</comment>